<name>A0A9N7Z176_PLEPL</name>
<proteinExistence type="predicted"/>
<reference evidence="1" key="1">
    <citation type="submission" date="2020-03" db="EMBL/GenBank/DDBJ databases">
        <authorList>
            <person name="Weist P."/>
        </authorList>
    </citation>
    <scope>NUCLEOTIDE SEQUENCE</scope>
</reference>
<accession>A0A9N7Z176</accession>
<organism evidence="1 2">
    <name type="scientific">Pleuronectes platessa</name>
    <name type="common">European plaice</name>
    <dbReference type="NCBI Taxonomy" id="8262"/>
    <lineage>
        <taxon>Eukaryota</taxon>
        <taxon>Metazoa</taxon>
        <taxon>Chordata</taxon>
        <taxon>Craniata</taxon>
        <taxon>Vertebrata</taxon>
        <taxon>Euteleostomi</taxon>
        <taxon>Actinopterygii</taxon>
        <taxon>Neopterygii</taxon>
        <taxon>Teleostei</taxon>
        <taxon>Neoteleostei</taxon>
        <taxon>Acanthomorphata</taxon>
        <taxon>Carangaria</taxon>
        <taxon>Pleuronectiformes</taxon>
        <taxon>Pleuronectoidei</taxon>
        <taxon>Pleuronectidae</taxon>
        <taxon>Pleuronectes</taxon>
    </lineage>
</organism>
<keyword evidence="2" id="KW-1185">Reference proteome</keyword>
<sequence>MKDAAGVGCVGRVLWRNAAMNPDTSTTHSTTLAHWRLSAALLNGHDRTSRGTPPVASLTAVRMREQVSLEWRVGQCDDCLIQSLHEKPGEQKIHTASVFSPTV</sequence>
<dbReference type="AlphaFoldDB" id="A0A9N7Z176"/>
<protein>
    <submittedName>
        <fullName evidence="1">Uncharacterized protein</fullName>
    </submittedName>
</protein>
<dbReference type="Proteomes" id="UP001153269">
    <property type="component" value="Unassembled WGS sequence"/>
</dbReference>
<evidence type="ECO:0000313" key="1">
    <source>
        <dbReference type="EMBL" id="CAB1451903.1"/>
    </source>
</evidence>
<gene>
    <name evidence="1" type="ORF">PLEPLA_LOCUS39640</name>
</gene>
<dbReference type="EMBL" id="CADEAL010004107">
    <property type="protein sequence ID" value="CAB1451903.1"/>
    <property type="molecule type" value="Genomic_DNA"/>
</dbReference>
<comment type="caution">
    <text evidence="1">The sequence shown here is derived from an EMBL/GenBank/DDBJ whole genome shotgun (WGS) entry which is preliminary data.</text>
</comment>
<evidence type="ECO:0000313" key="2">
    <source>
        <dbReference type="Proteomes" id="UP001153269"/>
    </source>
</evidence>